<name>A0A285Q2L8_9VIRU</name>
<gene>
    <name evidence="1" type="ORF">BQ9231_00387</name>
</gene>
<dbReference type="Proteomes" id="UP000274850">
    <property type="component" value="Segment"/>
</dbReference>
<sequence>MEGLPSTLQERNLLSLQVDGLPPTLQGRAPLPLQVGGGPPTLQGRAPLPLQVGGGPPTLQGRAPLPLQATILKNYTYEQVQDLLTNNQQFRIVFGGEFSYTEVWREKCFLEFSTPASFFNLAQGRIPADKRYLEIATYHVLSPDSLRICDKVYLYMEARRRADKKAEKYFSGLLTRQEKQHAKDESYVPVLLEGGGDYEDEDYRSARTEQGDELAFAEMLRQDDDLLVESAITSGKVDFVNRALILRFPNLPRNFNLEDYVVERPFQPSAEHVYVRRLPPLLKNILLADEELDQDYASILPSAVASFNLKILDFFLALYIDYPSVEYELENFVEQYRVTRDVITAYSILQRIKHSVSGDGLVTLAQTGNIDLYLLVGKSRRYHEAVHAASIRNQIGNYLFTQAVQGLMQVR</sequence>
<reference evidence="1" key="1">
    <citation type="submission" date="2017-08" db="EMBL/GenBank/DDBJ databases">
        <authorList>
            <person name="de Groot N.N."/>
        </authorList>
    </citation>
    <scope>NUCLEOTIDE SEQUENCE</scope>
</reference>
<dbReference type="EMBL" id="LT907979">
    <property type="protein sequence ID" value="SOB74270.1"/>
    <property type="molecule type" value="Genomic_DNA"/>
</dbReference>
<evidence type="ECO:0000313" key="2">
    <source>
        <dbReference type="Proteomes" id="UP000274850"/>
    </source>
</evidence>
<accession>A0A285Q2L8</accession>
<protein>
    <submittedName>
        <fullName evidence="1">Uncharacterized protein</fullName>
    </submittedName>
</protein>
<keyword evidence="2" id="KW-1185">Reference proteome</keyword>
<evidence type="ECO:0000313" key="1">
    <source>
        <dbReference type="EMBL" id="SOB74270.1"/>
    </source>
</evidence>
<organism evidence="1">
    <name type="scientific">Cedratvirus lausannensis</name>
    <dbReference type="NCBI Taxonomy" id="2023205"/>
    <lineage>
        <taxon>Viruses</taxon>
        <taxon>Pithoviruses</taxon>
        <taxon>Orthocedratvirinae</taxon>
        <taxon>Alphacedratvirus</taxon>
        <taxon>Alphacedratvirus francolausannense</taxon>
    </lineage>
</organism>
<proteinExistence type="predicted"/>